<name>A0A1D8GCK1_9FIRM</name>
<dbReference type="InterPro" id="IPR050661">
    <property type="entry name" value="BglG_antiterminators"/>
</dbReference>
<dbReference type="InterPro" id="IPR013196">
    <property type="entry name" value="HTH_11"/>
</dbReference>
<evidence type="ECO:0000256" key="1">
    <source>
        <dbReference type="ARBA" id="ARBA00022679"/>
    </source>
</evidence>
<accession>A0A1D8GCK1</accession>
<evidence type="ECO:0000256" key="2">
    <source>
        <dbReference type="ARBA" id="ARBA00022737"/>
    </source>
</evidence>
<dbReference type="EMBL" id="CP017269">
    <property type="protein sequence ID" value="AOT68628.1"/>
    <property type="molecule type" value="Genomic_DNA"/>
</dbReference>
<dbReference type="GO" id="GO:0009401">
    <property type="term" value="P:phosphoenolpyruvate-dependent sugar phosphotransferase system"/>
    <property type="evidence" value="ECO:0007669"/>
    <property type="project" value="InterPro"/>
</dbReference>
<dbReference type="InterPro" id="IPR016152">
    <property type="entry name" value="PTrfase/Anion_transptr"/>
</dbReference>
<dbReference type="CDD" id="cd05568">
    <property type="entry name" value="PTS_IIB_bgl_like"/>
    <property type="match status" value="1"/>
</dbReference>
<dbReference type="STRING" id="1424294.Gferi_02855"/>
<dbReference type="InterPro" id="IPR036390">
    <property type="entry name" value="WH_DNA-bd_sf"/>
</dbReference>
<dbReference type="SUPFAM" id="SSF55804">
    <property type="entry name" value="Phoshotransferase/anion transport protein"/>
    <property type="match status" value="1"/>
</dbReference>
<dbReference type="GO" id="GO:0006355">
    <property type="term" value="P:regulation of DNA-templated transcription"/>
    <property type="evidence" value="ECO:0007669"/>
    <property type="project" value="InterPro"/>
</dbReference>
<gene>
    <name evidence="9" type="ORF">Gferi_02855</name>
</gene>
<dbReference type="PROSITE" id="PS00372">
    <property type="entry name" value="PTS_EIIA_TYPE_2_HIS"/>
    <property type="match status" value="1"/>
</dbReference>
<dbReference type="Gene3D" id="1.10.10.10">
    <property type="entry name" value="Winged helix-like DNA-binding domain superfamily/Winged helix DNA-binding domain"/>
    <property type="match status" value="1"/>
</dbReference>
<keyword evidence="5" id="KW-0804">Transcription</keyword>
<dbReference type="PROSITE" id="PS51094">
    <property type="entry name" value="PTS_EIIA_TYPE_2"/>
    <property type="match status" value="1"/>
</dbReference>
<keyword evidence="10" id="KW-1185">Reference proteome</keyword>
<evidence type="ECO:0000256" key="5">
    <source>
        <dbReference type="ARBA" id="ARBA00023163"/>
    </source>
</evidence>
<proteinExistence type="predicted"/>
<dbReference type="PROSITE" id="PS51099">
    <property type="entry name" value="PTS_EIIB_TYPE_2"/>
    <property type="match status" value="1"/>
</dbReference>
<dbReference type="Pfam" id="PF08279">
    <property type="entry name" value="HTH_11"/>
    <property type="match status" value="1"/>
</dbReference>
<dbReference type="SUPFAM" id="SSF46785">
    <property type="entry name" value="Winged helix' DNA-binding domain"/>
    <property type="match status" value="1"/>
</dbReference>
<evidence type="ECO:0000256" key="4">
    <source>
        <dbReference type="ARBA" id="ARBA00023159"/>
    </source>
</evidence>
<dbReference type="InterPro" id="IPR011608">
    <property type="entry name" value="PRD"/>
</dbReference>
<keyword evidence="2" id="KW-0677">Repeat</keyword>
<dbReference type="Gene3D" id="3.40.930.10">
    <property type="entry name" value="Mannitol-specific EII, Chain A"/>
    <property type="match status" value="1"/>
</dbReference>
<dbReference type="InterPro" id="IPR036095">
    <property type="entry name" value="PTS_EIIB-like_sf"/>
</dbReference>
<reference evidence="9 10" key="1">
    <citation type="submission" date="2016-09" db="EMBL/GenBank/DDBJ databases">
        <title>Genomic analysis reveals versatility of anaerobic energy metabolism of Geosporobacter ferrireducens IRF9 of phylum Firmicutes.</title>
        <authorList>
            <person name="Kim S.-J."/>
        </authorList>
    </citation>
    <scope>NUCLEOTIDE SEQUENCE [LARGE SCALE GENOMIC DNA]</scope>
    <source>
        <strain evidence="9 10">IRF9</strain>
    </source>
</reference>
<dbReference type="Pfam" id="PF05043">
    <property type="entry name" value="Mga"/>
    <property type="match status" value="1"/>
</dbReference>
<dbReference type="SUPFAM" id="SSF63520">
    <property type="entry name" value="PTS-regulatory domain, PRD"/>
    <property type="match status" value="2"/>
</dbReference>
<evidence type="ECO:0000259" key="8">
    <source>
        <dbReference type="PROSITE" id="PS51372"/>
    </source>
</evidence>
<keyword evidence="3" id="KW-0805">Transcription regulation</keyword>
<dbReference type="Pfam" id="PF00874">
    <property type="entry name" value="PRD"/>
    <property type="match status" value="2"/>
</dbReference>
<evidence type="ECO:0000313" key="9">
    <source>
        <dbReference type="EMBL" id="AOT68628.1"/>
    </source>
</evidence>
<dbReference type="InterPro" id="IPR013011">
    <property type="entry name" value="PTS_EIIB_2"/>
</dbReference>
<dbReference type="Gene3D" id="1.10.1790.10">
    <property type="entry name" value="PRD domain"/>
    <property type="match status" value="2"/>
</dbReference>
<evidence type="ECO:0000256" key="3">
    <source>
        <dbReference type="ARBA" id="ARBA00023015"/>
    </source>
</evidence>
<dbReference type="InterPro" id="IPR007737">
    <property type="entry name" value="Mga_HTH"/>
</dbReference>
<dbReference type="InterPro" id="IPR036634">
    <property type="entry name" value="PRD_sf"/>
</dbReference>
<dbReference type="SUPFAM" id="SSF52794">
    <property type="entry name" value="PTS system IIB component-like"/>
    <property type="match status" value="1"/>
</dbReference>
<dbReference type="GO" id="GO:0008982">
    <property type="term" value="F:protein-N(PI)-phosphohistidine-sugar phosphotransferase activity"/>
    <property type="evidence" value="ECO:0007669"/>
    <property type="project" value="InterPro"/>
</dbReference>
<dbReference type="InterPro" id="IPR002178">
    <property type="entry name" value="PTS_EIIA_type-2_dom"/>
</dbReference>
<dbReference type="PANTHER" id="PTHR30185:SF13">
    <property type="entry name" value="LICABCH OPERON REGULATOR-RELATED"/>
    <property type="match status" value="1"/>
</dbReference>
<protein>
    <submittedName>
        <fullName evidence="9">Uncharacterized protein</fullName>
    </submittedName>
</protein>
<dbReference type="AlphaFoldDB" id="A0A1D8GCK1"/>
<dbReference type="RefSeq" id="WP_069974204.1">
    <property type="nucleotide sequence ID" value="NZ_CP017269.1"/>
</dbReference>
<feature type="domain" description="PRD" evidence="8">
    <location>
        <begin position="287"/>
        <end position="397"/>
    </location>
</feature>
<feature type="domain" description="PTS EIIA type-2" evidence="6">
    <location>
        <begin position="497"/>
        <end position="636"/>
    </location>
</feature>
<evidence type="ECO:0000259" key="6">
    <source>
        <dbReference type="PROSITE" id="PS51094"/>
    </source>
</evidence>
<keyword evidence="4" id="KW-0010">Activator</keyword>
<dbReference type="Pfam" id="PF00359">
    <property type="entry name" value="PTS_EIIA_2"/>
    <property type="match status" value="1"/>
</dbReference>
<feature type="domain" description="PRD" evidence="8">
    <location>
        <begin position="177"/>
        <end position="278"/>
    </location>
</feature>
<dbReference type="Gene3D" id="3.40.50.2300">
    <property type="match status" value="1"/>
</dbReference>
<sequence>MTNLINRQKEIIKYIWNKRKTVTGKELALFFSVTARTIRMDIKMINVNNTIIYANNKGYYIPQSAEKVIKKVLHSVNMPIEQCDRVNYLLKKLLMFKNKLDVFEVADEIHVSEVTIEKDLKALSSLLCKKNSQLILRKKANKFHLLGEEKDKRFLFSKLLHEELKENFLDLKRYEAYFPYDLMKLKYIIISALDRNKYQIRDIGIINLIIHMAIAMERIEKNNILQNCVLIESNSAEYRVATDICNNIKKEFDIDFPKEEIAYIGILLIEKRVLRIDNINKIELYKNFPIEYIKIMESIILDTYEEFGINFIDDEELIVGLTIHMKLMHERLEKKAPMRNILLGDLKLEYPIIFEIAVFVCKKFYEKMDLEIEEIEESEIGFIALHFGASYERNFNMDKMLKVALVCPTGYTASNILLHKINRLYADSIKVVEIYSIANVEKIEKKQVDYIFTTVKLGHFTDIPILVLSAFLTEKDMKNIDRLIKHQLLIKCPTMEKYFIPQFFYLKDTFENEFEAISFMAEKLQEAKIVPANYKALVIERELIASTSFGNLVALPHAVELNAFQTVFSVAILKKPMRWGTHKVQLILMSAVKRGERKMLNELINHIAAILDDSKAVNNLVMSSNFDSFKHNITRLPYEDGM</sequence>
<dbReference type="KEGG" id="gfe:Gferi_02855"/>
<dbReference type="InterPro" id="IPR036388">
    <property type="entry name" value="WH-like_DNA-bd_sf"/>
</dbReference>
<evidence type="ECO:0000259" key="7">
    <source>
        <dbReference type="PROSITE" id="PS51099"/>
    </source>
</evidence>
<dbReference type="PROSITE" id="PS51372">
    <property type="entry name" value="PRD_2"/>
    <property type="match status" value="2"/>
</dbReference>
<organism evidence="9 10">
    <name type="scientific">Geosporobacter ferrireducens</name>
    <dbReference type="NCBI Taxonomy" id="1424294"/>
    <lineage>
        <taxon>Bacteria</taxon>
        <taxon>Bacillati</taxon>
        <taxon>Bacillota</taxon>
        <taxon>Clostridia</taxon>
        <taxon>Peptostreptococcales</taxon>
        <taxon>Thermotaleaceae</taxon>
        <taxon>Geosporobacter</taxon>
    </lineage>
</organism>
<dbReference type="Proteomes" id="UP000095743">
    <property type="component" value="Chromosome"/>
</dbReference>
<feature type="domain" description="PTS EIIB type-2" evidence="7">
    <location>
        <begin position="401"/>
        <end position="492"/>
    </location>
</feature>
<keyword evidence="1" id="KW-0808">Transferase</keyword>
<dbReference type="PANTHER" id="PTHR30185">
    <property type="entry name" value="CRYPTIC BETA-GLUCOSIDE BGL OPERON ANTITERMINATOR"/>
    <property type="match status" value="1"/>
</dbReference>
<evidence type="ECO:0000313" key="10">
    <source>
        <dbReference type="Proteomes" id="UP000095743"/>
    </source>
</evidence>